<dbReference type="InterPro" id="IPR027843">
    <property type="entry name" value="DUF4440"/>
</dbReference>
<reference evidence="2 3" key="1">
    <citation type="submission" date="2020-08" db="EMBL/GenBank/DDBJ databases">
        <title>Genome sequence of Sphingomonas sediminicola KACC 15039T.</title>
        <authorList>
            <person name="Hyun D.-W."/>
            <person name="Bae J.-W."/>
        </authorList>
    </citation>
    <scope>NUCLEOTIDE SEQUENCE [LARGE SCALE GENOMIC DNA]</scope>
    <source>
        <strain evidence="2 3">KACC 15039</strain>
    </source>
</reference>
<dbReference type="NCBIfam" id="TIGR02246">
    <property type="entry name" value="SgcJ/EcaC family oxidoreductase"/>
    <property type="match status" value="1"/>
</dbReference>
<protein>
    <submittedName>
        <fullName evidence="2">SgcJ/EcaC family oxidoreductase</fullName>
    </submittedName>
</protein>
<name>A0ABX6T731_9SPHN</name>
<organism evidence="2 3">
    <name type="scientific">Sphingomonas sediminicola</name>
    <dbReference type="NCBI Taxonomy" id="386874"/>
    <lineage>
        <taxon>Bacteria</taxon>
        <taxon>Pseudomonadati</taxon>
        <taxon>Pseudomonadota</taxon>
        <taxon>Alphaproteobacteria</taxon>
        <taxon>Sphingomonadales</taxon>
        <taxon>Sphingomonadaceae</taxon>
        <taxon>Sphingomonas</taxon>
    </lineage>
</organism>
<dbReference type="RefSeq" id="WP_187708182.1">
    <property type="nucleotide sequence ID" value="NZ_CP060782.1"/>
</dbReference>
<dbReference type="Gene3D" id="3.10.450.50">
    <property type="match status" value="1"/>
</dbReference>
<accession>A0ABX6T731</accession>
<dbReference type="SUPFAM" id="SSF54427">
    <property type="entry name" value="NTF2-like"/>
    <property type="match status" value="1"/>
</dbReference>
<dbReference type="InterPro" id="IPR011944">
    <property type="entry name" value="Steroid_delta5-4_isomerase"/>
</dbReference>
<sequence>MQSEPIATMFAERFATTWNGRDGSGYGEAYWPDAELVDPTGTIWTGRKAIADMHVDLWNGPARDTRVIASVRRTKSLSTTLAVVDLDVEVTGFSPAPPGATCGSDGVVRTRLKHVIEKRETEWKIIASQNTFVAAIGR</sequence>
<dbReference type="EMBL" id="CP060782">
    <property type="protein sequence ID" value="QNP45226.1"/>
    <property type="molecule type" value="Genomic_DNA"/>
</dbReference>
<feature type="domain" description="DUF4440" evidence="1">
    <location>
        <begin position="12"/>
        <end position="125"/>
    </location>
</feature>
<dbReference type="Pfam" id="PF14534">
    <property type="entry name" value="DUF4440"/>
    <property type="match status" value="1"/>
</dbReference>
<dbReference type="InterPro" id="IPR032710">
    <property type="entry name" value="NTF2-like_dom_sf"/>
</dbReference>
<proteinExistence type="predicted"/>
<dbReference type="Proteomes" id="UP000516105">
    <property type="component" value="Chromosome"/>
</dbReference>
<keyword evidence="3" id="KW-1185">Reference proteome</keyword>
<evidence type="ECO:0000259" key="1">
    <source>
        <dbReference type="Pfam" id="PF14534"/>
    </source>
</evidence>
<dbReference type="CDD" id="cd00531">
    <property type="entry name" value="NTF2_like"/>
    <property type="match status" value="1"/>
</dbReference>
<evidence type="ECO:0000313" key="3">
    <source>
        <dbReference type="Proteomes" id="UP000516105"/>
    </source>
</evidence>
<evidence type="ECO:0000313" key="2">
    <source>
        <dbReference type="EMBL" id="QNP45226.1"/>
    </source>
</evidence>
<gene>
    <name evidence="2" type="ORF">H9L14_11325</name>
</gene>